<dbReference type="InterPro" id="IPR001849">
    <property type="entry name" value="PH_domain"/>
</dbReference>
<dbReference type="SUPFAM" id="SSF101447">
    <property type="entry name" value="Formin homology 2 domain (FH2 domain)"/>
    <property type="match status" value="1"/>
</dbReference>
<dbReference type="Pfam" id="PF02181">
    <property type="entry name" value="FH2"/>
    <property type="match status" value="1"/>
</dbReference>
<dbReference type="Pfam" id="PF06371">
    <property type="entry name" value="Drf_GBD"/>
    <property type="match status" value="1"/>
</dbReference>
<dbReference type="InterPro" id="IPR042201">
    <property type="entry name" value="FH2_Formin_sf"/>
</dbReference>
<feature type="compositionally biased region" description="Pro residues" evidence="1">
    <location>
        <begin position="632"/>
        <end position="710"/>
    </location>
</feature>
<sequence>MAESVAEDEASPLRRPASLDKSRQSSSSGKHLLGLNRFKGRRSQAKIENPHGLELLPAAQSDVRGVLTRQGAKVHDWEPRYFVLQGSTFAYWESEAEELAGGISTCKGVGVVKSVERWPDGAKKPATISEGVWTQHRACGFIVATDESEFVLYAATEAEAHAWVERISQALAKARMPLKLRSSVTTPGGKRNTSTRHLNLSLLAEESELEASPGAGAQAGDIRQHPEHWISILNVEPSSENLATLSDMLRQVPTPWLVSFVRLRGVHTLCDVIEVKEVFDKTDNDLEVIDLCLRCLRVLMNLEQGMAAMLQPSEGARGGRCGLYQLALCATIEMDTPSVRKLRCSALTLLSAAAYYSAEGHAALLGAFGENWGAIPKPSREGRRVSRYSRTVAMGMPRPEPVHVDGVHVSVEEALLVRESRANVVAGAPAARRPRVLGVLERVRLRQEFIRLHLLDSLAALHREKHVDVVRQVEVFEADMLEDNEEVNESRMSQSDVSAGDERQTVKSRARESSVERTAALVASVGSPLQMLQDKVLLDAPAALPHLLAMLHTLLRMRDDLPGLLGWAWLEEQAQHAVAITDANDEPEACRRELRKARDGTAAAGNAEARVDSPPVAASALAPPVVAAPPPPPPVAGGAPPAPPPPIAAGAPPPPPPPIAGGAPPPPPPPIAAGAPPPPPPPMTGGAPPPPPPIASGAAVPPPPPVPGAPPLAVRTQGPTMPKKPAIKPQVPLRQLHWGKMPDAKVVGTLWEKDVSDDKVKLDVSEIEELFAASSNTKLKSEPGEGADEAEQSSRTPRDSVRSTKRVETVTLLDAKTANNTAIAISRFRMSPESIAHALEVGSDGLTADQLSSLASILPSADDVQLVQEYEGPTSLLGKAESFVLAVSKVPRYAIRVRCMLTRATFDEKYEELRENLEAVVNATTQVRKSATLRRSLEVTLAVGNYLNGSTSKGGAWGFRLDTLSKIASTKTLDGRSTLLHYLARLLDKPGAGAQKEGEPPADEGDVAAPLLLLREMPHIEAAARLSWKDEVAELTALSAALNVVATQLKQDQVADFKVGMGAFHDKASKKLKALMDTKEIADKQFAELVSWFGEDPKMQPEELFGMVHNFALTLDKAHKYNQEREEEEARKLRNEEAAQKRQTLRMSRAPSRKSELPDSSLDDGDDSERTPRKSRLPDILAEEPESKRACAEEEEQSSRGMPPGSAPQLTENNYGSNGVLSGLKSALRGARDRAKSRGNEQQELDFELAAKLGR</sequence>
<dbReference type="GO" id="GO:0031267">
    <property type="term" value="F:small GTPase binding"/>
    <property type="evidence" value="ECO:0007669"/>
    <property type="project" value="InterPro"/>
</dbReference>
<feature type="region of interest" description="Disordered" evidence="1">
    <location>
        <begin position="1122"/>
        <end position="1222"/>
    </location>
</feature>
<dbReference type="Gene3D" id="1.20.58.2220">
    <property type="entry name" value="Formin, FH2 domain"/>
    <property type="match status" value="1"/>
</dbReference>
<dbReference type="SMART" id="SM01140">
    <property type="entry name" value="Drf_GBD"/>
    <property type="match status" value="1"/>
</dbReference>
<dbReference type="EMBL" id="JBGBPQ010000022">
    <property type="protein sequence ID" value="KAL1503230.1"/>
    <property type="molecule type" value="Genomic_DNA"/>
</dbReference>
<evidence type="ECO:0000259" key="2">
    <source>
        <dbReference type="PROSITE" id="PS50003"/>
    </source>
</evidence>
<feature type="domain" description="PH" evidence="2">
    <location>
        <begin position="60"/>
        <end position="172"/>
    </location>
</feature>
<comment type="caution">
    <text evidence="4">The sequence shown here is derived from an EMBL/GenBank/DDBJ whole genome shotgun (WGS) entry which is preliminary data.</text>
</comment>
<feature type="domain" description="FH2" evidence="3">
    <location>
        <begin position="723"/>
        <end position="1141"/>
    </location>
</feature>
<dbReference type="Proteomes" id="UP001515480">
    <property type="component" value="Unassembled WGS sequence"/>
</dbReference>
<feature type="compositionally biased region" description="Basic and acidic residues" evidence="1">
    <location>
        <begin position="1122"/>
        <end position="1140"/>
    </location>
</feature>
<gene>
    <name evidence="4" type="ORF">AB1Y20_011286</name>
</gene>
<dbReference type="InterPro" id="IPR011989">
    <property type="entry name" value="ARM-like"/>
</dbReference>
<reference evidence="4 5" key="1">
    <citation type="journal article" date="2024" name="Science">
        <title>Giant polyketide synthase enzymes in the biosynthesis of giant marine polyether toxins.</title>
        <authorList>
            <person name="Fallon T.R."/>
            <person name="Shende V.V."/>
            <person name="Wierzbicki I.H."/>
            <person name="Pendleton A.L."/>
            <person name="Watervoot N.F."/>
            <person name="Auber R.P."/>
            <person name="Gonzalez D.J."/>
            <person name="Wisecaver J.H."/>
            <person name="Moore B.S."/>
        </authorList>
    </citation>
    <scope>NUCLEOTIDE SEQUENCE [LARGE SCALE GENOMIC DNA]</scope>
    <source>
        <strain evidence="4 5">12B1</strain>
    </source>
</reference>
<dbReference type="PANTHER" id="PTHR45725">
    <property type="entry name" value="FORMIN HOMOLOGY 2 FAMILY MEMBER"/>
    <property type="match status" value="1"/>
</dbReference>
<dbReference type="PANTHER" id="PTHR45725:SF1">
    <property type="entry name" value="DISHEVELLED ASSOCIATED ACTIVATOR OF MORPHOGENESIS, ISOFORM D"/>
    <property type="match status" value="1"/>
</dbReference>
<dbReference type="PROSITE" id="PS50003">
    <property type="entry name" value="PH_DOMAIN"/>
    <property type="match status" value="1"/>
</dbReference>
<dbReference type="Pfam" id="PF00169">
    <property type="entry name" value="PH"/>
    <property type="match status" value="1"/>
</dbReference>
<dbReference type="InterPro" id="IPR016024">
    <property type="entry name" value="ARM-type_fold"/>
</dbReference>
<feature type="region of interest" description="Disordered" evidence="1">
    <location>
        <begin position="632"/>
        <end position="729"/>
    </location>
</feature>
<dbReference type="GO" id="GO:0003779">
    <property type="term" value="F:actin binding"/>
    <property type="evidence" value="ECO:0007669"/>
    <property type="project" value="InterPro"/>
</dbReference>
<dbReference type="GO" id="GO:0030036">
    <property type="term" value="P:actin cytoskeleton organization"/>
    <property type="evidence" value="ECO:0007669"/>
    <property type="project" value="InterPro"/>
</dbReference>
<evidence type="ECO:0000313" key="4">
    <source>
        <dbReference type="EMBL" id="KAL1503230.1"/>
    </source>
</evidence>
<dbReference type="AlphaFoldDB" id="A0AB34IQ13"/>
<name>A0AB34IQ13_PRYPA</name>
<dbReference type="SUPFAM" id="SSF50729">
    <property type="entry name" value="PH domain-like"/>
    <property type="match status" value="1"/>
</dbReference>
<accession>A0AB34IQ13</accession>
<feature type="region of interest" description="Disordered" evidence="1">
    <location>
        <begin position="484"/>
        <end position="511"/>
    </location>
</feature>
<dbReference type="SMART" id="SM00233">
    <property type="entry name" value="PH"/>
    <property type="match status" value="1"/>
</dbReference>
<feature type="region of interest" description="Disordered" evidence="1">
    <location>
        <begin position="775"/>
        <end position="805"/>
    </location>
</feature>
<feature type="compositionally biased region" description="Basic and acidic residues" evidence="1">
    <location>
        <begin position="796"/>
        <end position="805"/>
    </location>
</feature>
<dbReference type="Gene3D" id="2.30.29.30">
    <property type="entry name" value="Pleckstrin-homology domain (PH domain)/Phosphotyrosine-binding domain (PTB)"/>
    <property type="match status" value="1"/>
</dbReference>
<organism evidence="4 5">
    <name type="scientific">Prymnesium parvum</name>
    <name type="common">Toxic golden alga</name>
    <dbReference type="NCBI Taxonomy" id="97485"/>
    <lineage>
        <taxon>Eukaryota</taxon>
        <taxon>Haptista</taxon>
        <taxon>Haptophyta</taxon>
        <taxon>Prymnesiophyceae</taxon>
        <taxon>Prymnesiales</taxon>
        <taxon>Prymnesiaceae</taxon>
        <taxon>Prymnesium</taxon>
    </lineage>
</organism>
<evidence type="ECO:0000313" key="5">
    <source>
        <dbReference type="Proteomes" id="UP001515480"/>
    </source>
</evidence>
<evidence type="ECO:0000259" key="3">
    <source>
        <dbReference type="PROSITE" id="PS51444"/>
    </source>
</evidence>
<feature type="compositionally biased region" description="Acidic residues" evidence="1">
    <location>
        <begin position="1"/>
        <end position="10"/>
    </location>
</feature>
<evidence type="ECO:0008006" key="6">
    <source>
        <dbReference type="Google" id="ProtNLM"/>
    </source>
</evidence>
<feature type="compositionally biased region" description="Basic and acidic residues" evidence="1">
    <location>
        <begin position="500"/>
        <end position="511"/>
    </location>
</feature>
<keyword evidence="5" id="KW-1185">Reference proteome</keyword>
<proteinExistence type="predicted"/>
<dbReference type="SUPFAM" id="SSF48371">
    <property type="entry name" value="ARM repeat"/>
    <property type="match status" value="1"/>
</dbReference>
<feature type="region of interest" description="Disordered" evidence="1">
    <location>
        <begin position="1"/>
        <end position="35"/>
    </location>
</feature>
<protein>
    <recommendedName>
        <fullName evidence="6">Formin-like protein</fullName>
    </recommendedName>
</protein>
<dbReference type="PROSITE" id="PS51444">
    <property type="entry name" value="FH2"/>
    <property type="match status" value="1"/>
</dbReference>
<evidence type="ECO:0000256" key="1">
    <source>
        <dbReference type="SAM" id="MobiDB-lite"/>
    </source>
</evidence>
<dbReference type="InterPro" id="IPR010473">
    <property type="entry name" value="GTPase-bd"/>
</dbReference>
<dbReference type="Gene3D" id="1.25.10.10">
    <property type="entry name" value="Leucine-rich Repeat Variant"/>
    <property type="match status" value="2"/>
</dbReference>
<dbReference type="InterPro" id="IPR015425">
    <property type="entry name" value="FH2_Formin"/>
</dbReference>
<dbReference type="SMART" id="SM00498">
    <property type="entry name" value="FH2"/>
    <property type="match status" value="1"/>
</dbReference>
<dbReference type="InterPro" id="IPR051425">
    <property type="entry name" value="Formin_Homology"/>
</dbReference>
<feature type="compositionally biased region" description="Polar residues" evidence="1">
    <location>
        <begin position="1208"/>
        <end position="1220"/>
    </location>
</feature>
<dbReference type="InterPro" id="IPR011993">
    <property type="entry name" value="PH-like_dom_sf"/>
</dbReference>